<evidence type="ECO:0000313" key="3">
    <source>
        <dbReference type="Proteomes" id="UP000054007"/>
    </source>
</evidence>
<evidence type="ECO:0000313" key="2">
    <source>
        <dbReference type="EMBL" id="KIY66869.1"/>
    </source>
</evidence>
<dbReference type="EMBL" id="KN880541">
    <property type="protein sequence ID" value="KIY66869.1"/>
    <property type="molecule type" value="Genomic_DNA"/>
</dbReference>
<feature type="transmembrane region" description="Helical" evidence="1">
    <location>
        <begin position="59"/>
        <end position="81"/>
    </location>
</feature>
<reference evidence="2 3" key="1">
    <citation type="journal article" date="2015" name="Fungal Genet. Biol.">
        <title>Evolution of novel wood decay mechanisms in Agaricales revealed by the genome sequences of Fistulina hepatica and Cylindrobasidium torrendii.</title>
        <authorList>
            <person name="Floudas D."/>
            <person name="Held B.W."/>
            <person name="Riley R."/>
            <person name="Nagy L.G."/>
            <person name="Koehler G."/>
            <person name="Ransdell A.S."/>
            <person name="Younus H."/>
            <person name="Chow J."/>
            <person name="Chiniquy J."/>
            <person name="Lipzen A."/>
            <person name="Tritt A."/>
            <person name="Sun H."/>
            <person name="Haridas S."/>
            <person name="LaButti K."/>
            <person name="Ohm R.A."/>
            <person name="Kues U."/>
            <person name="Blanchette R.A."/>
            <person name="Grigoriev I.V."/>
            <person name="Minto R.E."/>
            <person name="Hibbett D.S."/>
        </authorList>
    </citation>
    <scope>NUCLEOTIDE SEQUENCE [LARGE SCALE GENOMIC DNA]</scope>
    <source>
        <strain evidence="2 3">FP15055 ss-10</strain>
    </source>
</reference>
<protein>
    <submittedName>
        <fullName evidence="2">Uncharacterized protein</fullName>
    </submittedName>
</protein>
<dbReference type="Proteomes" id="UP000054007">
    <property type="component" value="Unassembled WGS sequence"/>
</dbReference>
<dbReference type="OrthoDB" id="3056235at2759"/>
<organism evidence="2 3">
    <name type="scientific">Cylindrobasidium torrendii FP15055 ss-10</name>
    <dbReference type="NCBI Taxonomy" id="1314674"/>
    <lineage>
        <taxon>Eukaryota</taxon>
        <taxon>Fungi</taxon>
        <taxon>Dikarya</taxon>
        <taxon>Basidiomycota</taxon>
        <taxon>Agaricomycotina</taxon>
        <taxon>Agaricomycetes</taxon>
        <taxon>Agaricomycetidae</taxon>
        <taxon>Agaricales</taxon>
        <taxon>Marasmiineae</taxon>
        <taxon>Physalacriaceae</taxon>
        <taxon>Cylindrobasidium</taxon>
    </lineage>
</organism>
<evidence type="ECO:0000256" key="1">
    <source>
        <dbReference type="SAM" id="Phobius"/>
    </source>
</evidence>
<gene>
    <name evidence="2" type="ORF">CYLTODRAFT_491093</name>
</gene>
<keyword evidence="1" id="KW-0472">Membrane</keyword>
<dbReference type="STRING" id="1314674.A0A0D7B9N3"/>
<keyword evidence="1" id="KW-0812">Transmembrane</keyword>
<accession>A0A0D7B9N3</accession>
<dbReference type="AlphaFoldDB" id="A0A0D7B9N3"/>
<keyword evidence="3" id="KW-1185">Reference proteome</keyword>
<name>A0A0D7B9N3_9AGAR</name>
<sequence length="372" mass="41779">MAKLAVITTSGSLETRLCASSSKKRLRTYSDSSDLEHPPLPVTTPRPTRRLPSIVPANAFVRCILLVYASFSLLFATYTFYQGAIAPTSGPATLQLDARKMARVVQTYATPSGFHPYFHHDPHPQLRPTAALWCGDDTSLEDLAAWSRVWAGPLSIVMTTSNSTSTASLRTRLAPLRHVSVHLLSASGMPPNALLNLARIYAQTKEVVIFPLPSSLLDTDIFPISKYLRSPDSSRPALLTNSSRPMLNFDKLPPFVPLVIQRDYSAWCPERFFYKHEPALDWNECVWRIWLETLGRVEQISGIGATLFTRRASHEQDALRSRLISRYRSEACDLAIKRQTVLEPPSTKQGQHGIQWLRHFCKQTTASIYKMN</sequence>
<keyword evidence="1" id="KW-1133">Transmembrane helix</keyword>
<proteinExistence type="predicted"/>